<dbReference type="SUPFAM" id="SSF51735">
    <property type="entry name" value="NAD(P)-binding Rossmann-fold domains"/>
    <property type="match status" value="1"/>
</dbReference>
<reference evidence="2 3" key="1">
    <citation type="journal article" date="2018" name="IMA Fungus">
        <title>IMA Genome-F 9: Draft genome sequence of Annulohypoxylon stygium, Aspergillus mulundensis, Berkeleyomyces basicola (syn. Thielaviopsis basicola), Ceratocystis smalleyi, two Cercospora beticola strains, Coleophoma cylindrospora, Fusarium fracticaudum, Phialophora cf. hyalina, and Morchella septimelata.</title>
        <authorList>
            <person name="Wingfield B.D."/>
            <person name="Bills G.F."/>
            <person name="Dong Y."/>
            <person name="Huang W."/>
            <person name="Nel W.J."/>
            <person name="Swalarsk-Parry B.S."/>
            <person name="Vaghefi N."/>
            <person name="Wilken P.M."/>
            <person name="An Z."/>
            <person name="de Beer Z.W."/>
            <person name="De Vos L."/>
            <person name="Chen L."/>
            <person name="Duong T.A."/>
            <person name="Gao Y."/>
            <person name="Hammerbacher A."/>
            <person name="Kikkert J.R."/>
            <person name="Li Y."/>
            <person name="Li H."/>
            <person name="Li K."/>
            <person name="Li Q."/>
            <person name="Liu X."/>
            <person name="Ma X."/>
            <person name="Naidoo K."/>
            <person name="Pethybridge S.J."/>
            <person name="Sun J."/>
            <person name="Steenkamp E.T."/>
            <person name="van der Nest M.A."/>
            <person name="van Wyk S."/>
            <person name="Wingfield M.J."/>
            <person name="Xiong C."/>
            <person name="Yue Q."/>
            <person name="Zhang X."/>
        </authorList>
    </citation>
    <scope>NUCLEOTIDE SEQUENCE [LARGE SCALE GENOMIC DNA]</scope>
    <source>
        <strain evidence="2 3">BP5796</strain>
    </source>
</reference>
<dbReference type="GO" id="GO:0005737">
    <property type="term" value="C:cytoplasm"/>
    <property type="evidence" value="ECO:0007669"/>
    <property type="project" value="TreeGrafter"/>
</dbReference>
<dbReference type="InterPro" id="IPR001509">
    <property type="entry name" value="Epimerase_deHydtase"/>
</dbReference>
<proteinExistence type="predicted"/>
<dbReference type="Proteomes" id="UP000256328">
    <property type="component" value="Unassembled WGS sequence"/>
</dbReference>
<dbReference type="InterPro" id="IPR036291">
    <property type="entry name" value="NAD(P)-bd_dom_sf"/>
</dbReference>
<sequence>MAPRIFITGVSGYIAGQLATDLSKQHPEWQLVGLVRNDDQAQKIAARLPAIQTVLGDLSSHAILMREAEKADVVIQAADCDDAALVKTLIKGLAQGGKGGSFIQISGAASIADAPNGYGQPSSKVYDDVEDIAEITTFDPTHLHWEADQAVLHEGQALGVKTAILVPTMVYGDGEGPVKTKSMTIPWLVDAIVKRGKGFTVGEGKSAWAGVHVKDLSVAIILILENALTSDGGKAVWGSEGVYYVEEGEYAFADIVPKLVESLKSRGMIKCLDIDQVSTEEATRINPYSLLIWGANVRCRATRLRALGWQPTQQTLYELIASGTC</sequence>
<protein>
    <recommendedName>
        <fullName evidence="1">NAD-dependent epimerase/dehydratase domain-containing protein</fullName>
    </recommendedName>
</protein>
<evidence type="ECO:0000313" key="3">
    <source>
        <dbReference type="Proteomes" id="UP000256328"/>
    </source>
</evidence>
<organism evidence="2 3">
    <name type="scientific">Coleophoma crateriformis</name>
    <dbReference type="NCBI Taxonomy" id="565419"/>
    <lineage>
        <taxon>Eukaryota</taxon>
        <taxon>Fungi</taxon>
        <taxon>Dikarya</taxon>
        <taxon>Ascomycota</taxon>
        <taxon>Pezizomycotina</taxon>
        <taxon>Leotiomycetes</taxon>
        <taxon>Helotiales</taxon>
        <taxon>Dermateaceae</taxon>
        <taxon>Coleophoma</taxon>
    </lineage>
</organism>
<evidence type="ECO:0000259" key="1">
    <source>
        <dbReference type="Pfam" id="PF01370"/>
    </source>
</evidence>
<dbReference type="PANTHER" id="PTHR48079:SF6">
    <property type="entry name" value="NAD(P)-BINDING DOMAIN-CONTAINING PROTEIN-RELATED"/>
    <property type="match status" value="1"/>
</dbReference>
<dbReference type="InterPro" id="IPR051783">
    <property type="entry name" value="NAD(P)-dependent_oxidoreduct"/>
</dbReference>
<keyword evidence="3" id="KW-1185">Reference proteome</keyword>
<dbReference type="PANTHER" id="PTHR48079">
    <property type="entry name" value="PROTEIN YEEZ"/>
    <property type="match status" value="1"/>
</dbReference>
<gene>
    <name evidence="2" type="ORF">BP5796_10798</name>
</gene>
<accession>A0A3D8QKZ8</accession>
<dbReference type="GO" id="GO:0004029">
    <property type="term" value="F:aldehyde dehydrogenase (NAD+) activity"/>
    <property type="evidence" value="ECO:0007669"/>
    <property type="project" value="TreeGrafter"/>
</dbReference>
<evidence type="ECO:0000313" key="2">
    <source>
        <dbReference type="EMBL" id="RDW62496.1"/>
    </source>
</evidence>
<dbReference type="OrthoDB" id="2130169at2759"/>
<comment type="caution">
    <text evidence="2">The sequence shown here is derived from an EMBL/GenBank/DDBJ whole genome shotgun (WGS) entry which is preliminary data.</text>
</comment>
<name>A0A3D8QKZ8_9HELO</name>
<dbReference type="Pfam" id="PF01370">
    <property type="entry name" value="Epimerase"/>
    <property type="match status" value="1"/>
</dbReference>
<dbReference type="Gene3D" id="3.40.50.720">
    <property type="entry name" value="NAD(P)-binding Rossmann-like Domain"/>
    <property type="match status" value="1"/>
</dbReference>
<dbReference type="EMBL" id="PDLN01000017">
    <property type="protein sequence ID" value="RDW62496.1"/>
    <property type="molecule type" value="Genomic_DNA"/>
</dbReference>
<dbReference type="AlphaFoldDB" id="A0A3D8QKZ8"/>
<feature type="domain" description="NAD-dependent epimerase/dehydratase" evidence="1">
    <location>
        <begin position="5"/>
        <end position="229"/>
    </location>
</feature>